<sequence length="162" mass="18741">MKHKISIVLFEEHVNINIYSIIIDNNSDNEMITFLNSLITRKRQEDAKQIVSLLTKIGENGAYERYFRYEGKMIDRVCALPDHYMIESNCRLYCLRFNDSLIIIGNGGIKTTKTYQEDPYLNKCVGILQEIDKKINNMIKSGDIKIDGKTILGKLDFLININ</sequence>
<dbReference type="EMBL" id="JACHCA010000015">
    <property type="protein sequence ID" value="MBB6130480.1"/>
    <property type="molecule type" value="Genomic_DNA"/>
</dbReference>
<evidence type="ECO:0000313" key="1">
    <source>
        <dbReference type="EMBL" id="MBB6130480.1"/>
    </source>
</evidence>
<protein>
    <submittedName>
        <fullName evidence="1">Uncharacterized protein</fullName>
    </submittedName>
</protein>
<evidence type="ECO:0000313" key="2">
    <source>
        <dbReference type="Proteomes" id="UP000548326"/>
    </source>
</evidence>
<dbReference type="AlphaFoldDB" id="A0A841JHT4"/>
<organism evidence="1 2">
    <name type="scientific">Mucilaginibacter lappiensis</name>
    <dbReference type="NCBI Taxonomy" id="354630"/>
    <lineage>
        <taxon>Bacteria</taxon>
        <taxon>Pseudomonadati</taxon>
        <taxon>Bacteroidota</taxon>
        <taxon>Sphingobacteriia</taxon>
        <taxon>Sphingobacteriales</taxon>
        <taxon>Sphingobacteriaceae</taxon>
        <taxon>Mucilaginibacter</taxon>
    </lineage>
</organism>
<reference evidence="1 2" key="1">
    <citation type="submission" date="2020-08" db="EMBL/GenBank/DDBJ databases">
        <title>Genomic Encyclopedia of Type Strains, Phase IV (KMG-V): Genome sequencing to study the core and pangenomes of soil and plant-associated prokaryotes.</title>
        <authorList>
            <person name="Whitman W."/>
        </authorList>
    </citation>
    <scope>NUCLEOTIDE SEQUENCE [LARGE SCALE GENOMIC DNA]</scope>
    <source>
        <strain evidence="1 2">MP601</strain>
    </source>
</reference>
<dbReference type="RefSeq" id="WP_183589261.1">
    <property type="nucleotide sequence ID" value="NZ_JACHCA010000015.1"/>
</dbReference>
<comment type="caution">
    <text evidence="1">The sequence shown here is derived from an EMBL/GenBank/DDBJ whole genome shotgun (WGS) entry which is preliminary data.</text>
</comment>
<accession>A0A841JHT4</accession>
<name>A0A841JHT4_9SPHI</name>
<gene>
    <name evidence="1" type="ORF">HDF22_004620</name>
</gene>
<dbReference type="Proteomes" id="UP000548326">
    <property type="component" value="Unassembled WGS sequence"/>
</dbReference>
<proteinExistence type="predicted"/>